<dbReference type="InterPro" id="IPR039745">
    <property type="entry name" value="Vps54"/>
</dbReference>
<gene>
    <name evidence="9" type="ORF">KSP40_PGU013100</name>
</gene>
<name>A0ABR2MVC7_9ASPA</name>
<evidence type="ECO:0000256" key="5">
    <source>
        <dbReference type="ARBA" id="ARBA00023034"/>
    </source>
</evidence>
<evidence type="ECO:0000256" key="4">
    <source>
        <dbReference type="ARBA" id="ARBA00022927"/>
    </source>
</evidence>
<proteinExistence type="inferred from homology"/>
<feature type="chain" id="PRO_5046695189" description="Vacuolar protein sorting-associated protein 54 C-terminal domain-containing protein" evidence="7">
    <location>
        <begin position="19"/>
        <end position="261"/>
    </location>
</feature>
<evidence type="ECO:0000313" key="9">
    <source>
        <dbReference type="EMBL" id="KAK8967401.1"/>
    </source>
</evidence>
<evidence type="ECO:0000259" key="8">
    <source>
        <dbReference type="Pfam" id="PF07928"/>
    </source>
</evidence>
<evidence type="ECO:0000313" key="10">
    <source>
        <dbReference type="Proteomes" id="UP001412067"/>
    </source>
</evidence>
<comment type="subcellular location">
    <subcellularLocation>
        <location evidence="1">Golgi apparatus</location>
        <location evidence="1">trans-Golgi network</location>
    </subcellularLocation>
</comment>
<dbReference type="EMBL" id="JBBWWR010000005">
    <property type="protein sequence ID" value="KAK8967401.1"/>
    <property type="molecule type" value="Genomic_DNA"/>
</dbReference>
<accession>A0ABR2MVC7</accession>
<dbReference type="Pfam" id="PF07928">
    <property type="entry name" value="Vps54"/>
    <property type="match status" value="1"/>
</dbReference>
<sequence length="261" mass="29859">MVNCGLILLKMLLEYVDISKCLPALSSEVIHRVVEILKMFNTRTCQLVLGAGAMQVSGLKSITSKHLALASQIISFIYAIMAEIQRVLFQKVPESRKGLLLLEIERVSQDFKVHRDEIHSKLVQIMRERLLINLRKLPQIVEHWNAPEDNDPQPSQFAKAVTKEVSYLHRILSQILLANDVQAIFRKVVQIFHSHIFEEFSKLDISTPQSKNRLYRDVQAILGCIRKLPSNDSNVDRVPNYGLLDEFLAERFGEKDKASNT</sequence>
<keyword evidence="7" id="KW-0732">Signal</keyword>
<feature type="domain" description="Vacuolar protein sorting-associated protein 54 C-terminal" evidence="8">
    <location>
        <begin position="1"/>
        <end position="129"/>
    </location>
</feature>
<protein>
    <recommendedName>
        <fullName evidence="8">Vacuolar protein sorting-associated protein 54 C-terminal domain-containing protein</fullName>
    </recommendedName>
</protein>
<dbReference type="InterPro" id="IPR012501">
    <property type="entry name" value="Vps54_C"/>
</dbReference>
<keyword evidence="6" id="KW-0175">Coiled coil</keyword>
<dbReference type="PANTHER" id="PTHR12965">
    <property type="entry name" value="VACUOLAR PROTEIN SORTING 54"/>
    <property type="match status" value="1"/>
</dbReference>
<dbReference type="Gene3D" id="6.10.250.860">
    <property type="match status" value="1"/>
</dbReference>
<keyword evidence="5" id="KW-0333">Golgi apparatus</keyword>
<dbReference type="Gene3D" id="1.20.1280.130">
    <property type="match status" value="1"/>
</dbReference>
<evidence type="ECO:0000256" key="7">
    <source>
        <dbReference type="SAM" id="SignalP"/>
    </source>
</evidence>
<comment type="caution">
    <text evidence="9">The sequence shown here is derived from an EMBL/GenBank/DDBJ whole genome shotgun (WGS) entry which is preliminary data.</text>
</comment>
<keyword evidence="4" id="KW-0653">Protein transport</keyword>
<evidence type="ECO:0000256" key="2">
    <source>
        <dbReference type="ARBA" id="ARBA00009150"/>
    </source>
</evidence>
<comment type="similarity">
    <text evidence="2">Belongs to the VPS54 family.</text>
</comment>
<feature type="signal peptide" evidence="7">
    <location>
        <begin position="1"/>
        <end position="18"/>
    </location>
</feature>
<evidence type="ECO:0000256" key="3">
    <source>
        <dbReference type="ARBA" id="ARBA00022448"/>
    </source>
</evidence>
<keyword evidence="10" id="KW-1185">Reference proteome</keyword>
<dbReference type="PANTHER" id="PTHR12965:SF0">
    <property type="entry name" value="VACUOLAR PROTEIN SORTING-ASSOCIATED PROTEIN 54"/>
    <property type="match status" value="1"/>
</dbReference>
<reference evidence="9 10" key="1">
    <citation type="journal article" date="2022" name="Nat. Plants">
        <title>Genomes of leafy and leafless Platanthera orchids illuminate the evolution of mycoheterotrophy.</title>
        <authorList>
            <person name="Li M.H."/>
            <person name="Liu K.W."/>
            <person name="Li Z."/>
            <person name="Lu H.C."/>
            <person name="Ye Q.L."/>
            <person name="Zhang D."/>
            <person name="Wang J.Y."/>
            <person name="Li Y.F."/>
            <person name="Zhong Z.M."/>
            <person name="Liu X."/>
            <person name="Yu X."/>
            <person name="Liu D.K."/>
            <person name="Tu X.D."/>
            <person name="Liu B."/>
            <person name="Hao Y."/>
            <person name="Liao X.Y."/>
            <person name="Jiang Y.T."/>
            <person name="Sun W.H."/>
            <person name="Chen J."/>
            <person name="Chen Y.Q."/>
            <person name="Ai Y."/>
            <person name="Zhai J.W."/>
            <person name="Wu S.S."/>
            <person name="Zhou Z."/>
            <person name="Hsiao Y.Y."/>
            <person name="Wu W.L."/>
            <person name="Chen Y.Y."/>
            <person name="Lin Y.F."/>
            <person name="Hsu J.L."/>
            <person name="Li C.Y."/>
            <person name="Wang Z.W."/>
            <person name="Zhao X."/>
            <person name="Zhong W.Y."/>
            <person name="Ma X.K."/>
            <person name="Ma L."/>
            <person name="Huang J."/>
            <person name="Chen G.Z."/>
            <person name="Huang M.Z."/>
            <person name="Huang L."/>
            <person name="Peng D.H."/>
            <person name="Luo Y.B."/>
            <person name="Zou S.Q."/>
            <person name="Chen S.P."/>
            <person name="Lan S."/>
            <person name="Tsai W.C."/>
            <person name="Van de Peer Y."/>
            <person name="Liu Z.J."/>
        </authorList>
    </citation>
    <scope>NUCLEOTIDE SEQUENCE [LARGE SCALE GENOMIC DNA]</scope>
    <source>
        <strain evidence="9">Lor288</strain>
    </source>
</reference>
<organism evidence="9 10">
    <name type="scientific">Platanthera guangdongensis</name>
    <dbReference type="NCBI Taxonomy" id="2320717"/>
    <lineage>
        <taxon>Eukaryota</taxon>
        <taxon>Viridiplantae</taxon>
        <taxon>Streptophyta</taxon>
        <taxon>Embryophyta</taxon>
        <taxon>Tracheophyta</taxon>
        <taxon>Spermatophyta</taxon>
        <taxon>Magnoliopsida</taxon>
        <taxon>Liliopsida</taxon>
        <taxon>Asparagales</taxon>
        <taxon>Orchidaceae</taxon>
        <taxon>Orchidoideae</taxon>
        <taxon>Orchideae</taxon>
        <taxon>Orchidinae</taxon>
        <taxon>Platanthera</taxon>
    </lineage>
</organism>
<evidence type="ECO:0000256" key="6">
    <source>
        <dbReference type="ARBA" id="ARBA00023054"/>
    </source>
</evidence>
<keyword evidence="3" id="KW-0813">Transport</keyword>
<evidence type="ECO:0000256" key="1">
    <source>
        <dbReference type="ARBA" id="ARBA00004601"/>
    </source>
</evidence>
<dbReference type="Proteomes" id="UP001412067">
    <property type="component" value="Unassembled WGS sequence"/>
</dbReference>